<dbReference type="PANTHER" id="PTHR46558">
    <property type="entry name" value="TRACRIPTIONAL REGULATORY PROTEIN-RELATED-RELATED"/>
    <property type="match status" value="1"/>
</dbReference>
<sequence>MNRELNIRLKEARINKGLTQLQVMKLTNVNHKTLSGYENGVSEPDLETLKILAILYNVSTDYLLGRTNDSNYPSIEDNPDDEIQPMLPERIRTFQKKVGELSEESLTFLEFQLERLRELDREAVKRKRPKRAAKRDKK</sequence>
<dbReference type="EMBL" id="JAMJEV010000018">
    <property type="protein sequence ID" value="MDO0824931.1"/>
    <property type="molecule type" value="Genomic_DNA"/>
</dbReference>
<dbReference type="PANTHER" id="PTHR46558:SF11">
    <property type="entry name" value="HTH-TYPE TRANSCRIPTIONAL REGULATOR XRE"/>
    <property type="match status" value="1"/>
</dbReference>
<name>A0ABT8QU93_9FIRM</name>
<evidence type="ECO:0000313" key="4">
    <source>
        <dbReference type="Proteomes" id="UP001176021"/>
    </source>
</evidence>
<feature type="domain" description="HTH cro/C1-type" evidence="2">
    <location>
        <begin position="9"/>
        <end position="63"/>
    </location>
</feature>
<dbReference type="SUPFAM" id="SSF47413">
    <property type="entry name" value="lambda repressor-like DNA-binding domains"/>
    <property type="match status" value="1"/>
</dbReference>
<dbReference type="PROSITE" id="PS50943">
    <property type="entry name" value="HTH_CROC1"/>
    <property type="match status" value="1"/>
</dbReference>
<dbReference type="InterPro" id="IPR001387">
    <property type="entry name" value="Cro/C1-type_HTH"/>
</dbReference>
<dbReference type="CDD" id="cd00093">
    <property type="entry name" value="HTH_XRE"/>
    <property type="match status" value="1"/>
</dbReference>
<reference evidence="3" key="1">
    <citation type="submission" date="2022-05" db="EMBL/GenBank/DDBJ databases">
        <title>Expanded diversity of anoxic marine methylotrophy in a Black Sea sulfate reducing microorganism.</title>
        <authorList>
            <person name="Fischer P.Q."/>
            <person name="Stams A.J.M."/>
            <person name="Villanueva L."/>
            <person name="Sousa D.Z."/>
        </authorList>
    </citation>
    <scope>NUCLEOTIDE SEQUENCE</scope>
    <source>
        <strain evidence="3">P130</strain>
    </source>
</reference>
<accession>A0ABT8QU93</accession>
<evidence type="ECO:0000259" key="2">
    <source>
        <dbReference type="PROSITE" id="PS50943"/>
    </source>
</evidence>
<dbReference type="Proteomes" id="UP001176021">
    <property type="component" value="Unassembled WGS sequence"/>
</dbReference>
<protein>
    <submittedName>
        <fullName evidence="3">Helix-turn-helix transcriptional regulator</fullName>
    </submittedName>
</protein>
<keyword evidence="1" id="KW-0238">DNA-binding</keyword>
<dbReference type="Pfam" id="PF01381">
    <property type="entry name" value="HTH_3"/>
    <property type="match status" value="1"/>
</dbReference>
<dbReference type="RefSeq" id="WP_302049666.1">
    <property type="nucleotide sequence ID" value="NZ_JAMJEV010000018.1"/>
</dbReference>
<organism evidence="3 4">
    <name type="scientific">Desulfosporosinus nitroreducens</name>
    <dbReference type="NCBI Taxonomy" id="2018668"/>
    <lineage>
        <taxon>Bacteria</taxon>
        <taxon>Bacillati</taxon>
        <taxon>Bacillota</taxon>
        <taxon>Clostridia</taxon>
        <taxon>Eubacteriales</taxon>
        <taxon>Desulfitobacteriaceae</taxon>
        <taxon>Desulfosporosinus</taxon>
    </lineage>
</organism>
<gene>
    <name evidence="3" type="ORF">M8H41_19035</name>
</gene>
<dbReference type="InterPro" id="IPR010982">
    <property type="entry name" value="Lambda_DNA-bd_dom_sf"/>
</dbReference>
<dbReference type="Gene3D" id="1.10.260.40">
    <property type="entry name" value="lambda repressor-like DNA-binding domains"/>
    <property type="match status" value="1"/>
</dbReference>
<evidence type="ECO:0000313" key="3">
    <source>
        <dbReference type="EMBL" id="MDO0824931.1"/>
    </source>
</evidence>
<proteinExistence type="predicted"/>
<keyword evidence="4" id="KW-1185">Reference proteome</keyword>
<comment type="caution">
    <text evidence="3">The sequence shown here is derived from an EMBL/GenBank/DDBJ whole genome shotgun (WGS) entry which is preliminary data.</text>
</comment>
<evidence type="ECO:0000256" key="1">
    <source>
        <dbReference type="ARBA" id="ARBA00023125"/>
    </source>
</evidence>
<dbReference type="SMART" id="SM00530">
    <property type="entry name" value="HTH_XRE"/>
    <property type="match status" value="1"/>
</dbReference>